<accession>A0ABM1YIS5</accession>
<dbReference type="RefSeq" id="XP_019559687.2">
    <property type="nucleotide sequence ID" value="XM_019704142.3"/>
</dbReference>
<evidence type="ECO:0000256" key="2">
    <source>
        <dbReference type="SAM" id="SignalP"/>
    </source>
</evidence>
<dbReference type="EnsemblMetazoa" id="AALFPA23_009537.R13133">
    <property type="protein sequence ID" value="AALFPA23_009537.P13133"/>
    <property type="gene ID" value="AALFPA23_009537"/>
</dbReference>
<dbReference type="InterPro" id="IPR029060">
    <property type="entry name" value="PIN-like_dom_sf"/>
</dbReference>
<comment type="similarity">
    <text evidence="1">Belongs to the constitutive coactivator of PPAR-gamma family.</text>
</comment>
<proteinExistence type="inferred from homology"/>
<dbReference type="InterPro" id="IPR026784">
    <property type="entry name" value="Coact_PPARg"/>
</dbReference>
<sequence>MGIVGLVTFLTRIGGCRGVNILDEIQKCDKKEPLIVIDLLKVICSLSGPMDEQIYGCRNQFAWTYATQFCDRMIEAGARLVFFIDGKLQEGKYKHWIQRQEKVYAECLKKLENIPAEFRGNNRGNIQGNVVKHAFIAALVAAARKKGVLITTYDVECDRELAAFARKHDALAIITGDSDFLIYEGNFRLWSTSDLNLELMRTVEWNREELRKALKLEWTHMPFFAAVAGNDHFKNRPSGVCTFYNVAQKVREMNLRYGYTRISIELYDKIFRKRDENFKISFEEAVKLYDTDYTVRKPVVPSEMRHYPNYAVCIIRGIPGSIRLPCLDLREAEYSQIALQIYRRQVGVLFRHRPVVFGQLLTSPVFIKPNHYDTYKIIATTPITPPLAVKVPLAEQLYSLDPQVSKSLQEVKYRLLTWLVSDTLTFEEVCHINPKYLLDVFTLYFLVERNLLDITTADIILVTIDDCIKNLIPRQIPLQRPRKPNVTTSFVYTNFYAMMYFNAETAGMRQELDTTFLCKFDGVYFNLIVDHLRFDRTLLASKLESIASYRVYAKLANRGVVKTEVGEGYGGGMVPPITVQPTIKAEPDWDVKPKLYGEPPRKISRWN</sequence>
<organism evidence="3 4">
    <name type="scientific">Aedes albopictus</name>
    <name type="common">Asian tiger mosquito</name>
    <name type="synonym">Stegomyia albopicta</name>
    <dbReference type="NCBI Taxonomy" id="7160"/>
    <lineage>
        <taxon>Eukaryota</taxon>
        <taxon>Metazoa</taxon>
        <taxon>Ecdysozoa</taxon>
        <taxon>Arthropoda</taxon>
        <taxon>Hexapoda</taxon>
        <taxon>Insecta</taxon>
        <taxon>Pterygota</taxon>
        <taxon>Neoptera</taxon>
        <taxon>Endopterygota</taxon>
        <taxon>Diptera</taxon>
        <taxon>Nematocera</taxon>
        <taxon>Culicoidea</taxon>
        <taxon>Culicidae</taxon>
        <taxon>Culicinae</taxon>
        <taxon>Aedini</taxon>
        <taxon>Aedes</taxon>
        <taxon>Stegomyia</taxon>
    </lineage>
</organism>
<protein>
    <recommendedName>
        <fullName evidence="5">Asteroid domain-containing protein</fullName>
    </recommendedName>
</protein>
<feature type="chain" id="PRO_5046024173" description="Asteroid domain-containing protein" evidence="2">
    <location>
        <begin position="19"/>
        <end position="607"/>
    </location>
</feature>
<dbReference type="SUPFAM" id="SSF88723">
    <property type="entry name" value="PIN domain-like"/>
    <property type="match status" value="1"/>
</dbReference>
<evidence type="ECO:0008006" key="5">
    <source>
        <dbReference type="Google" id="ProtNLM"/>
    </source>
</evidence>
<evidence type="ECO:0000313" key="4">
    <source>
        <dbReference type="Proteomes" id="UP000069940"/>
    </source>
</evidence>
<evidence type="ECO:0000313" key="3">
    <source>
        <dbReference type="EnsemblMetazoa" id="AALFPA23_009537.P13133"/>
    </source>
</evidence>
<reference evidence="4" key="1">
    <citation type="journal article" date="2015" name="Proc. Natl. Acad. Sci. U.S.A.">
        <title>Genome sequence of the Asian Tiger mosquito, Aedes albopictus, reveals insights into its biology, genetics, and evolution.</title>
        <authorList>
            <person name="Chen X.G."/>
            <person name="Jiang X."/>
            <person name="Gu J."/>
            <person name="Xu M."/>
            <person name="Wu Y."/>
            <person name="Deng Y."/>
            <person name="Zhang C."/>
            <person name="Bonizzoni M."/>
            <person name="Dermauw W."/>
            <person name="Vontas J."/>
            <person name="Armbruster P."/>
            <person name="Huang X."/>
            <person name="Yang Y."/>
            <person name="Zhang H."/>
            <person name="He W."/>
            <person name="Peng H."/>
            <person name="Liu Y."/>
            <person name="Wu K."/>
            <person name="Chen J."/>
            <person name="Lirakis M."/>
            <person name="Topalis P."/>
            <person name="Van Leeuwen T."/>
            <person name="Hall A.B."/>
            <person name="Jiang X."/>
            <person name="Thorpe C."/>
            <person name="Mueller R.L."/>
            <person name="Sun C."/>
            <person name="Waterhouse R.M."/>
            <person name="Yan G."/>
            <person name="Tu Z.J."/>
            <person name="Fang X."/>
            <person name="James A.A."/>
        </authorList>
    </citation>
    <scope>NUCLEOTIDE SEQUENCE [LARGE SCALE GENOMIC DNA]</scope>
    <source>
        <strain evidence="4">Foshan</strain>
    </source>
</reference>
<dbReference type="PANTHER" id="PTHR15976">
    <property type="entry name" value="CONSTITUTIVE COACTIVATOR OF PEROXISOME PROLIFERATOR-ACTIVATED RECEPTOR GAMMA"/>
    <property type="match status" value="1"/>
</dbReference>
<evidence type="ECO:0000256" key="1">
    <source>
        <dbReference type="ARBA" id="ARBA00009495"/>
    </source>
</evidence>
<dbReference type="Gene3D" id="3.40.50.1010">
    <property type="entry name" value="5'-nuclease"/>
    <property type="match status" value="1"/>
</dbReference>
<dbReference type="Proteomes" id="UP000069940">
    <property type="component" value="Unassembled WGS sequence"/>
</dbReference>
<name>A0ABM1YIS5_AEDAL</name>
<keyword evidence="2" id="KW-0732">Signal</keyword>
<feature type="signal peptide" evidence="2">
    <location>
        <begin position="1"/>
        <end position="18"/>
    </location>
</feature>
<reference evidence="3" key="2">
    <citation type="submission" date="2025-05" db="UniProtKB">
        <authorList>
            <consortium name="EnsemblMetazoa"/>
        </authorList>
    </citation>
    <scope>IDENTIFICATION</scope>
    <source>
        <strain evidence="3">Foshan</strain>
    </source>
</reference>
<dbReference type="PANTHER" id="PTHR15976:SF16">
    <property type="entry name" value="ASTEROID DOMAIN-CONTAINING PROTEIN"/>
    <property type="match status" value="1"/>
</dbReference>
<keyword evidence="4" id="KW-1185">Reference proteome</keyword>
<dbReference type="GeneID" id="109428411"/>